<dbReference type="PANTHER" id="PTHR24006:SF687">
    <property type="entry name" value="UBIQUITIN CARBOXYL-TERMINAL HYDROLASE 10"/>
    <property type="match status" value="1"/>
</dbReference>
<gene>
    <name evidence="13" type="ORF">g.34812</name>
    <name evidence="11" type="ORF">g.34816</name>
    <name evidence="12" type="ORF">g.34817</name>
    <name evidence="10" type="ORF">g.34820</name>
    <name evidence="14" type="ORF">g.34822</name>
</gene>
<feature type="region of interest" description="Disordered" evidence="8">
    <location>
        <begin position="60"/>
        <end position="104"/>
    </location>
</feature>
<feature type="region of interest" description="Disordered" evidence="8">
    <location>
        <begin position="143"/>
        <end position="220"/>
    </location>
</feature>
<dbReference type="EMBL" id="GECU01004969">
    <property type="protein sequence ID" value="JAT02738.1"/>
    <property type="molecule type" value="Transcribed_RNA"/>
</dbReference>
<evidence type="ECO:0000256" key="4">
    <source>
        <dbReference type="ARBA" id="ARBA00022670"/>
    </source>
</evidence>
<sequence length="695" mass="77550">NFSPTFNHQSLPPSIAPPMAYQYYPLPYPMPPHPLQQPLPRQFVYPGAGTVFSAFPPQSVFPSPHHVPQPPSEPREGNAVPYLEQEEKIEQEQPIYQQQASEEEEPPVVDTVIVENSNLQQVAEEIVAVVEVQVEETKIEKPLATKAPPANAFKSAPNLMQKPPFPPSTSRQKRLSTDNGPKAVEPPVETGPQRKSFASLFGSGDKNSSPVSQSDSAASKPLAKIHPTVHNNVSNVIGIAENCVEKTSTSAVQEYLPDTAYSIPVKVRPEKMILPDHDINMQRLGEFLATYQLDHERLCLQPRGLTNRSNYCYINAILQALVACPPFYNLMKAIPPTQENKGSKSRTPITDSMVKFVNEFSLMSMNARPVGRKEKAQATKEGGPSEVVTGPAFEPTYIYNMLKVMHAAFPVEGRQEDAEEFLSCLLNGLNDEMLEAMKLAEPQTNGISNGEVTTNGDATTNGNHDGFEQDHEWTEVINKNNKSAVLRRADFGRTPLSAIFRGQMRSRFTRANATTTTGNVQPFFTLQLDIEKADSVEKALELLVGKEEVVGGVCPKTNEEVSITTQTSLEELPIILLLHLKCFDYKLHTCSKITKTVVFPVDLKIDLKLLTSKSKTPNKDRQYKLLAVVYHDGKEATKGHYITDVFHKEYSWVRYDDSSVRSVTQHQVLNPKPPRVPYLLYYRRCDTIGAQDKNR</sequence>
<accession>A0A1B6JU51</accession>
<evidence type="ECO:0000256" key="8">
    <source>
        <dbReference type="SAM" id="MobiDB-lite"/>
    </source>
</evidence>
<dbReference type="GO" id="GO:0016579">
    <property type="term" value="P:protein deubiquitination"/>
    <property type="evidence" value="ECO:0007669"/>
    <property type="project" value="InterPro"/>
</dbReference>
<keyword evidence="6" id="KW-0378">Hydrolase</keyword>
<dbReference type="InterPro" id="IPR018200">
    <property type="entry name" value="USP_CS"/>
</dbReference>
<evidence type="ECO:0000313" key="10">
    <source>
        <dbReference type="EMBL" id="JAS78254.1"/>
    </source>
</evidence>
<evidence type="ECO:0000313" key="14">
    <source>
        <dbReference type="EMBL" id="JAT03525.1"/>
    </source>
</evidence>
<dbReference type="GO" id="GO:0005634">
    <property type="term" value="C:nucleus"/>
    <property type="evidence" value="ECO:0007669"/>
    <property type="project" value="TreeGrafter"/>
</dbReference>
<evidence type="ECO:0000256" key="5">
    <source>
        <dbReference type="ARBA" id="ARBA00022786"/>
    </source>
</evidence>
<dbReference type="InterPro" id="IPR038765">
    <property type="entry name" value="Papain-like_cys_pep_sf"/>
</dbReference>
<comment type="similarity">
    <text evidence="2">Belongs to the peptidase C19 family. USP10 subfamily.</text>
</comment>
<protein>
    <recommendedName>
        <fullName evidence="3">ubiquitinyl hydrolase 1</fullName>
        <ecNumber evidence="3">3.4.19.12</ecNumber>
    </recommendedName>
</protein>
<dbReference type="EMBL" id="GECU01029452">
    <property type="protein sequence ID" value="JAS78254.1"/>
    <property type="molecule type" value="Transcribed_RNA"/>
</dbReference>
<comment type="catalytic activity">
    <reaction evidence="1">
        <text>Thiol-dependent hydrolysis of ester, thioester, amide, peptide and isopeptide bonds formed by the C-terminal Gly of ubiquitin (a 76-residue protein attached to proteins as an intracellular targeting signal).</text>
        <dbReference type="EC" id="3.4.19.12"/>
    </reaction>
</comment>
<proteinExistence type="inferred from homology"/>
<dbReference type="EMBL" id="GECU01029228">
    <property type="protein sequence ID" value="JAS78478.1"/>
    <property type="molecule type" value="Transcribed_RNA"/>
</dbReference>
<dbReference type="GO" id="GO:0010506">
    <property type="term" value="P:regulation of autophagy"/>
    <property type="evidence" value="ECO:0007669"/>
    <property type="project" value="TreeGrafter"/>
</dbReference>
<reference evidence="13" key="1">
    <citation type="submission" date="2015-11" db="EMBL/GenBank/DDBJ databases">
        <title>De novo transcriptome assembly of four potential Pierce s Disease insect vectors from Arizona vineyards.</title>
        <authorList>
            <person name="Tassone E.E."/>
        </authorList>
    </citation>
    <scope>NUCLEOTIDE SEQUENCE</scope>
</reference>
<feature type="compositionally biased region" description="Low complexity" evidence="8">
    <location>
        <begin position="208"/>
        <end position="219"/>
    </location>
</feature>
<evidence type="ECO:0000256" key="6">
    <source>
        <dbReference type="ARBA" id="ARBA00022801"/>
    </source>
</evidence>
<evidence type="ECO:0000256" key="1">
    <source>
        <dbReference type="ARBA" id="ARBA00000707"/>
    </source>
</evidence>
<dbReference type="GO" id="GO:0004843">
    <property type="term" value="F:cysteine-type deubiquitinase activity"/>
    <property type="evidence" value="ECO:0007669"/>
    <property type="project" value="UniProtKB-EC"/>
</dbReference>
<keyword evidence="7" id="KW-0788">Thiol protease</keyword>
<dbReference type="Gene3D" id="3.90.70.10">
    <property type="entry name" value="Cysteine proteinases"/>
    <property type="match status" value="1"/>
</dbReference>
<dbReference type="SUPFAM" id="SSF54001">
    <property type="entry name" value="Cysteine proteinases"/>
    <property type="match status" value="1"/>
</dbReference>
<dbReference type="GO" id="GO:0006508">
    <property type="term" value="P:proteolysis"/>
    <property type="evidence" value="ECO:0007669"/>
    <property type="project" value="UniProtKB-KW"/>
</dbReference>
<name>A0A1B6JU51_9HEMI</name>
<organism evidence="13">
    <name type="scientific">Homalodisca liturata</name>
    <dbReference type="NCBI Taxonomy" id="320908"/>
    <lineage>
        <taxon>Eukaryota</taxon>
        <taxon>Metazoa</taxon>
        <taxon>Ecdysozoa</taxon>
        <taxon>Arthropoda</taxon>
        <taxon>Hexapoda</taxon>
        <taxon>Insecta</taxon>
        <taxon>Pterygota</taxon>
        <taxon>Neoptera</taxon>
        <taxon>Paraneoptera</taxon>
        <taxon>Hemiptera</taxon>
        <taxon>Auchenorrhyncha</taxon>
        <taxon>Membracoidea</taxon>
        <taxon>Cicadellidae</taxon>
        <taxon>Cicadellinae</taxon>
        <taxon>Proconiini</taxon>
        <taxon>Homalodisca</taxon>
    </lineage>
</organism>
<keyword evidence="4" id="KW-0645">Protease</keyword>
<evidence type="ECO:0000313" key="13">
    <source>
        <dbReference type="EMBL" id="JAT02738.1"/>
    </source>
</evidence>
<dbReference type="FunFam" id="3.90.70.10:FF:000092">
    <property type="entry name" value="Ubiquitin carboxyl-terminal hydrolase"/>
    <property type="match status" value="1"/>
</dbReference>
<dbReference type="Pfam" id="PF00443">
    <property type="entry name" value="UCH"/>
    <property type="match status" value="1"/>
</dbReference>
<dbReference type="EMBL" id="GECU01027623">
    <property type="protein sequence ID" value="JAS80083.1"/>
    <property type="molecule type" value="Transcribed_RNA"/>
</dbReference>
<dbReference type="PROSITE" id="PS50235">
    <property type="entry name" value="USP_3"/>
    <property type="match status" value="1"/>
</dbReference>
<evidence type="ECO:0000313" key="12">
    <source>
        <dbReference type="EMBL" id="JAS80083.1"/>
    </source>
</evidence>
<dbReference type="GO" id="GO:0030330">
    <property type="term" value="P:DNA damage response, signal transduction by p53 class mediator"/>
    <property type="evidence" value="ECO:0007669"/>
    <property type="project" value="TreeGrafter"/>
</dbReference>
<dbReference type="GO" id="GO:0005829">
    <property type="term" value="C:cytosol"/>
    <property type="evidence" value="ECO:0007669"/>
    <property type="project" value="TreeGrafter"/>
</dbReference>
<feature type="domain" description="USP" evidence="9">
    <location>
        <begin position="303"/>
        <end position="685"/>
    </location>
</feature>
<dbReference type="PANTHER" id="PTHR24006">
    <property type="entry name" value="UBIQUITIN CARBOXYL-TERMINAL HYDROLASE"/>
    <property type="match status" value="1"/>
</dbReference>
<dbReference type="InterPro" id="IPR050164">
    <property type="entry name" value="Peptidase_C19"/>
</dbReference>
<dbReference type="EC" id="3.4.19.12" evidence="3"/>
<dbReference type="InterPro" id="IPR001394">
    <property type="entry name" value="Peptidase_C19_UCH"/>
</dbReference>
<evidence type="ECO:0000313" key="11">
    <source>
        <dbReference type="EMBL" id="JAS78478.1"/>
    </source>
</evidence>
<dbReference type="InterPro" id="IPR028889">
    <property type="entry name" value="USP"/>
</dbReference>
<evidence type="ECO:0000256" key="3">
    <source>
        <dbReference type="ARBA" id="ARBA00012759"/>
    </source>
</evidence>
<keyword evidence="5" id="KW-0833">Ubl conjugation pathway</keyword>
<evidence type="ECO:0000256" key="2">
    <source>
        <dbReference type="ARBA" id="ARBA00005427"/>
    </source>
</evidence>
<feature type="non-terminal residue" evidence="13">
    <location>
        <position position="1"/>
    </location>
</feature>
<evidence type="ECO:0000259" key="9">
    <source>
        <dbReference type="PROSITE" id="PS50235"/>
    </source>
</evidence>
<dbReference type="PROSITE" id="PS00973">
    <property type="entry name" value="USP_2"/>
    <property type="match status" value="1"/>
</dbReference>
<dbReference type="EMBL" id="GECU01004182">
    <property type="protein sequence ID" value="JAT03525.1"/>
    <property type="molecule type" value="Transcribed_RNA"/>
</dbReference>
<evidence type="ECO:0000256" key="7">
    <source>
        <dbReference type="ARBA" id="ARBA00022807"/>
    </source>
</evidence>
<dbReference type="AlphaFoldDB" id="A0A1B6JU51"/>